<keyword evidence="1" id="KW-1133">Transmembrane helix</keyword>
<organism evidence="2 3">
    <name type="scientific">Brachionus plicatilis</name>
    <name type="common">Marine rotifer</name>
    <name type="synonym">Brachionus muelleri</name>
    <dbReference type="NCBI Taxonomy" id="10195"/>
    <lineage>
        <taxon>Eukaryota</taxon>
        <taxon>Metazoa</taxon>
        <taxon>Spiralia</taxon>
        <taxon>Gnathifera</taxon>
        <taxon>Rotifera</taxon>
        <taxon>Eurotatoria</taxon>
        <taxon>Monogononta</taxon>
        <taxon>Pseudotrocha</taxon>
        <taxon>Ploima</taxon>
        <taxon>Brachionidae</taxon>
        <taxon>Brachionus</taxon>
    </lineage>
</organism>
<keyword evidence="3" id="KW-1185">Reference proteome</keyword>
<proteinExistence type="predicted"/>
<comment type="caution">
    <text evidence="2">The sequence shown here is derived from an EMBL/GenBank/DDBJ whole genome shotgun (WGS) entry which is preliminary data.</text>
</comment>
<dbReference type="EMBL" id="REGN01001215">
    <property type="protein sequence ID" value="RNA36196.1"/>
    <property type="molecule type" value="Genomic_DNA"/>
</dbReference>
<dbReference type="Proteomes" id="UP000276133">
    <property type="component" value="Unassembled WGS sequence"/>
</dbReference>
<sequence length="85" mass="10423">MLKRIRNLNAFNNPYFNLFVCCDFEFHAFSIIISFVWMYLFLIVLIFLSNFYKSTWLHYRIILVEKKVGFAPSWKECPHILEKFF</sequence>
<dbReference type="AlphaFoldDB" id="A0A3M7SKB8"/>
<keyword evidence="1" id="KW-0812">Transmembrane</keyword>
<reference evidence="2 3" key="1">
    <citation type="journal article" date="2018" name="Sci. Rep.">
        <title>Genomic signatures of local adaptation to the degree of environmental predictability in rotifers.</title>
        <authorList>
            <person name="Franch-Gras L."/>
            <person name="Hahn C."/>
            <person name="Garcia-Roger E.M."/>
            <person name="Carmona M.J."/>
            <person name="Serra M."/>
            <person name="Gomez A."/>
        </authorList>
    </citation>
    <scope>NUCLEOTIDE SEQUENCE [LARGE SCALE GENOMIC DNA]</scope>
    <source>
        <strain evidence="2">HYR1</strain>
    </source>
</reference>
<keyword evidence="1" id="KW-0472">Membrane</keyword>
<evidence type="ECO:0000256" key="1">
    <source>
        <dbReference type="SAM" id="Phobius"/>
    </source>
</evidence>
<evidence type="ECO:0000313" key="3">
    <source>
        <dbReference type="Proteomes" id="UP000276133"/>
    </source>
</evidence>
<accession>A0A3M7SKB8</accession>
<protein>
    <submittedName>
        <fullName evidence="2">Uncharacterized protein</fullName>
    </submittedName>
</protein>
<name>A0A3M7SKB8_BRAPC</name>
<gene>
    <name evidence="2" type="ORF">BpHYR1_029595</name>
</gene>
<feature type="transmembrane region" description="Helical" evidence="1">
    <location>
        <begin position="26"/>
        <end position="52"/>
    </location>
</feature>
<evidence type="ECO:0000313" key="2">
    <source>
        <dbReference type="EMBL" id="RNA36196.1"/>
    </source>
</evidence>